<keyword evidence="1" id="KW-1133">Transmembrane helix</keyword>
<evidence type="ECO:0000313" key="2">
    <source>
        <dbReference type="EMBL" id="OGI90973.1"/>
    </source>
</evidence>
<feature type="transmembrane region" description="Helical" evidence="1">
    <location>
        <begin position="26"/>
        <end position="46"/>
    </location>
</feature>
<sequence length="148" mass="16429">MIIAISSIIILATATWILNKILSKKMCPICTGVSLTWFFMLLGIYFGKLPVVDYQLPVAILAGGTVVGLMSKLETFIKINLILFWKTVFVLGGFTAVYGLIAFDWKIFSVGAIFTILFTLMFKAGKVDGQSQKSAKLKELEEKMRNCC</sequence>
<dbReference type="AlphaFoldDB" id="A0A1F6XA94"/>
<reference evidence="2 3" key="1">
    <citation type="journal article" date="2016" name="Nat. Commun.">
        <title>Thousands of microbial genomes shed light on interconnected biogeochemical processes in an aquifer system.</title>
        <authorList>
            <person name="Anantharaman K."/>
            <person name="Brown C.T."/>
            <person name="Hug L.A."/>
            <person name="Sharon I."/>
            <person name="Castelle C.J."/>
            <person name="Probst A.J."/>
            <person name="Thomas B.C."/>
            <person name="Singh A."/>
            <person name="Wilkins M.J."/>
            <person name="Karaoz U."/>
            <person name="Brodie E.L."/>
            <person name="Williams K.H."/>
            <person name="Hubbard S.S."/>
            <person name="Banfield J.F."/>
        </authorList>
    </citation>
    <scope>NUCLEOTIDE SEQUENCE [LARGE SCALE GENOMIC DNA]</scope>
</reference>
<feature type="transmembrane region" description="Helical" evidence="1">
    <location>
        <begin position="52"/>
        <end position="70"/>
    </location>
</feature>
<accession>A0A1F6XA94</accession>
<evidence type="ECO:0000256" key="1">
    <source>
        <dbReference type="SAM" id="Phobius"/>
    </source>
</evidence>
<feature type="transmembrane region" description="Helical" evidence="1">
    <location>
        <begin position="82"/>
        <end position="101"/>
    </location>
</feature>
<evidence type="ECO:0000313" key="3">
    <source>
        <dbReference type="Proteomes" id="UP000176814"/>
    </source>
</evidence>
<keyword evidence="1" id="KW-0812">Transmembrane</keyword>
<keyword evidence="1" id="KW-0472">Membrane</keyword>
<organism evidence="2 3">
    <name type="scientific">Candidatus Nomurabacteria bacterium RIFCSPLOWO2_01_FULL_40_15</name>
    <dbReference type="NCBI Taxonomy" id="1801772"/>
    <lineage>
        <taxon>Bacteria</taxon>
        <taxon>Candidatus Nomuraibacteriota</taxon>
    </lineage>
</organism>
<comment type="caution">
    <text evidence="2">The sequence shown here is derived from an EMBL/GenBank/DDBJ whole genome shotgun (WGS) entry which is preliminary data.</text>
</comment>
<name>A0A1F6XA94_9BACT</name>
<dbReference type="Proteomes" id="UP000176814">
    <property type="component" value="Unassembled WGS sequence"/>
</dbReference>
<gene>
    <name evidence="2" type="ORF">A2911_00360</name>
</gene>
<proteinExistence type="predicted"/>
<dbReference type="EMBL" id="MFUW01000003">
    <property type="protein sequence ID" value="OGI90973.1"/>
    <property type="molecule type" value="Genomic_DNA"/>
</dbReference>
<feature type="transmembrane region" description="Helical" evidence="1">
    <location>
        <begin position="107"/>
        <end position="124"/>
    </location>
</feature>
<protein>
    <submittedName>
        <fullName evidence="2">Uncharacterized protein</fullName>
    </submittedName>
</protein>